<feature type="compositionally biased region" description="Polar residues" evidence="1">
    <location>
        <begin position="209"/>
        <end position="223"/>
    </location>
</feature>
<feature type="compositionally biased region" description="Low complexity" evidence="1">
    <location>
        <begin position="288"/>
        <end position="303"/>
    </location>
</feature>
<evidence type="ECO:0000313" key="2">
    <source>
        <dbReference type="EMBL" id="KAJ3713474.1"/>
    </source>
</evidence>
<reference evidence="2" key="1">
    <citation type="submission" date="2022-08" db="EMBL/GenBank/DDBJ databases">
        <authorList>
            <consortium name="DOE Joint Genome Institute"/>
            <person name="Min B."/>
            <person name="Sierra-Patev S."/>
            <person name="Naranjo-Ortiz M."/>
            <person name="Looney B."/>
            <person name="Konkel Z."/>
            <person name="Slot J.C."/>
            <person name="Sakamoto Y."/>
            <person name="Steenwyk J.L."/>
            <person name="Rokas A."/>
            <person name="Carro J."/>
            <person name="Camarero S."/>
            <person name="Ferreira P."/>
            <person name="Molpeceres G."/>
            <person name="Ruiz-duenas F.J."/>
            <person name="Serrano A."/>
            <person name="Henrissat B."/>
            <person name="Drula E."/>
            <person name="Hughes K.W."/>
            <person name="Mata J.L."/>
            <person name="Ishikawa N.K."/>
            <person name="Vargas-Isla R."/>
            <person name="Ushijima S."/>
            <person name="Smith C.A."/>
            <person name="Ahrendt S."/>
            <person name="Andreopoulos W."/>
            <person name="He G."/>
            <person name="LaButti K."/>
            <person name="Lipzen A."/>
            <person name="Ng V."/>
            <person name="Riley R."/>
            <person name="Sandor L."/>
            <person name="Barry K."/>
            <person name="Martinez A.T."/>
            <person name="Xiao Y."/>
            <person name="Gibbons J.G."/>
            <person name="Terashima K."/>
            <person name="Hibbett D.S."/>
            <person name="Grigoriev I.V."/>
        </authorList>
    </citation>
    <scope>NUCLEOTIDE SEQUENCE</scope>
    <source>
        <strain evidence="2">ET3784</strain>
    </source>
</reference>
<dbReference type="EMBL" id="JANVFO010000099">
    <property type="protein sequence ID" value="KAJ3713474.1"/>
    <property type="molecule type" value="Genomic_DNA"/>
</dbReference>
<sequence>MNARVLPAFQNIFTWPVNISGRSYDHARNDKFHRNCAEGCPGYGRFGSGNVPERRPASLAETIRGVIDWSLIVHSNRGVLQKRELAWVERVERGEELTNPQLRAVWNAAPQLPPLHPSPYSNYGLGPDSDSLQFQDVPTHISQSMRPFDLTAAMSGVPAMPGCTVPGPGPVICGYTGWDSIASGSVRHSRASSPNHAESIQAIPGPSGTIRTPVNSPRLSDQAFSPGLERASPSRQAGHHSPGMPGPQTPTRRYNAPEAPRYIFEGLSPMPEIQDAPRGLFTPIQAHNAPQSSRSSNARSEVSPTREPSVGSEVAMADDVSEHDVLAEFRTLAVRDNQGLGRGLSSRWSELEEDVSRLPKRTLFLLDDVALSPKPLKTFVSARSMQEKNFYWCILKWQMTFERRRLFHAMYTTNPVLQRAMYFHVTSQGSFLHAELYAWEWLTLALLLWEKGGHVDFMITSDFCKMLQTPDDMPVEWENMKKYRFVFFGGSSDPANELTDAQHHSLESLVRNNTQVWPHPISTKLVLQKSVIHRALARTIHKAGGLAERIYPVESLEKGLEFLRKGYVIKRDCSFESRHVFLPKREPYTVHAGENAAARARGYEELFKQAWNLNVSGYKFFALNYNPALLILGEVRTFITFGRVIELIHTVPEDPVLKRDNMLNERCHGNLMDLTKMKLPQRGRFLDFSQQRRRNELWHCRDLGLDNTGTQQLTEFALKVYDKLVTIDESINRTNQFHRGIAGHKVCVRLDIGVMWDSNAPDPKDHRYRFIVNEIQPGDSGMFMIDGDARASVPLGIIEGILRGSLEHWYPVQECRQTAARLHALVARAIVGWWKGLSGLWELQKKVWMLTPVYYDLNVDELQIVSFPAFGESFKRRGTLAYGGMCIIGFCSKGTAWFSTSAKSDSDGSLNHSLRWAGEFWDVK</sequence>
<evidence type="ECO:0000313" key="3">
    <source>
        <dbReference type="Proteomes" id="UP001176059"/>
    </source>
</evidence>
<organism evidence="2 3">
    <name type="scientific">Lentinula guzmanii</name>
    <dbReference type="NCBI Taxonomy" id="2804957"/>
    <lineage>
        <taxon>Eukaryota</taxon>
        <taxon>Fungi</taxon>
        <taxon>Dikarya</taxon>
        <taxon>Basidiomycota</taxon>
        <taxon>Agaricomycotina</taxon>
        <taxon>Agaricomycetes</taxon>
        <taxon>Agaricomycetidae</taxon>
        <taxon>Agaricales</taxon>
        <taxon>Marasmiineae</taxon>
        <taxon>Omphalotaceae</taxon>
        <taxon>Lentinula</taxon>
    </lineage>
</organism>
<protein>
    <submittedName>
        <fullName evidence="2">Uncharacterized protein</fullName>
    </submittedName>
</protein>
<reference evidence="2" key="2">
    <citation type="journal article" date="2023" name="Proc. Natl. Acad. Sci. U.S.A.">
        <title>A global phylogenomic analysis of the shiitake genus Lentinula.</title>
        <authorList>
            <person name="Sierra-Patev S."/>
            <person name="Min B."/>
            <person name="Naranjo-Ortiz M."/>
            <person name="Looney B."/>
            <person name="Konkel Z."/>
            <person name="Slot J.C."/>
            <person name="Sakamoto Y."/>
            <person name="Steenwyk J.L."/>
            <person name="Rokas A."/>
            <person name="Carro J."/>
            <person name="Camarero S."/>
            <person name="Ferreira P."/>
            <person name="Molpeceres G."/>
            <person name="Ruiz-Duenas F.J."/>
            <person name="Serrano A."/>
            <person name="Henrissat B."/>
            <person name="Drula E."/>
            <person name="Hughes K.W."/>
            <person name="Mata J.L."/>
            <person name="Ishikawa N.K."/>
            <person name="Vargas-Isla R."/>
            <person name="Ushijima S."/>
            <person name="Smith C.A."/>
            <person name="Donoghue J."/>
            <person name="Ahrendt S."/>
            <person name="Andreopoulos W."/>
            <person name="He G."/>
            <person name="LaButti K."/>
            <person name="Lipzen A."/>
            <person name="Ng V."/>
            <person name="Riley R."/>
            <person name="Sandor L."/>
            <person name="Barry K."/>
            <person name="Martinez A.T."/>
            <person name="Xiao Y."/>
            <person name="Gibbons J.G."/>
            <person name="Terashima K."/>
            <person name="Grigoriev I.V."/>
            <person name="Hibbett D."/>
        </authorList>
    </citation>
    <scope>NUCLEOTIDE SEQUENCE</scope>
    <source>
        <strain evidence="2">ET3784</strain>
    </source>
</reference>
<dbReference type="Proteomes" id="UP001176059">
    <property type="component" value="Unassembled WGS sequence"/>
</dbReference>
<dbReference type="AlphaFoldDB" id="A0AA38JDG5"/>
<feature type="region of interest" description="Disordered" evidence="1">
    <location>
        <begin position="286"/>
        <end position="315"/>
    </location>
</feature>
<feature type="region of interest" description="Disordered" evidence="1">
    <location>
        <begin position="185"/>
        <end position="255"/>
    </location>
</feature>
<keyword evidence="3" id="KW-1185">Reference proteome</keyword>
<accession>A0AA38JDG5</accession>
<comment type="caution">
    <text evidence="2">The sequence shown here is derived from an EMBL/GenBank/DDBJ whole genome shotgun (WGS) entry which is preliminary data.</text>
</comment>
<proteinExistence type="predicted"/>
<name>A0AA38JDG5_9AGAR</name>
<evidence type="ECO:0000256" key="1">
    <source>
        <dbReference type="SAM" id="MobiDB-lite"/>
    </source>
</evidence>
<gene>
    <name evidence="2" type="ORF">DFJ43DRAFT_1043983</name>
</gene>